<dbReference type="PANTHER" id="PTHR19300:SF57">
    <property type="entry name" value="BETA-1,4-N-ACETYLGALACTOSAMINYLTRANSFERASE"/>
    <property type="match status" value="1"/>
</dbReference>
<keyword evidence="4" id="KW-1185">Reference proteome</keyword>
<dbReference type="PANTHER" id="PTHR19300">
    <property type="entry name" value="BETA-1,4-GALACTOSYLTRANSFERASE"/>
    <property type="match status" value="1"/>
</dbReference>
<dbReference type="GO" id="GO:0016020">
    <property type="term" value="C:membrane"/>
    <property type="evidence" value="ECO:0007669"/>
    <property type="project" value="GOC"/>
</dbReference>
<organism evidence="3 4">
    <name type="scientific">Tenebrio molitor</name>
    <name type="common">Yellow mealworm beetle</name>
    <dbReference type="NCBI Taxonomy" id="7067"/>
    <lineage>
        <taxon>Eukaryota</taxon>
        <taxon>Metazoa</taxon>
        <taxon>Ecdysozoa</taxon>
        <taxon>Arthropoda</taxon>
        <taxon>Hexapoda</taxon>
        <taxon>Insecta</taxon>
        <taxon>Pterygota</taxon>
        <taxon>Neoptera</taxon>
        <taxon>Endopterygota</taxon>
        <taxon>Coleoptera</taxon>
        <taxon>Polyphaga</taxon>
        <taxon>Cucujiformia</taxon>
        <taxon>Tenebrionidae</taxon>
        <taxon>Tenebrio</taxon>
    </lineage>
</organism>
<feature type="domain" description="Galactosyltransferase N-terminal" evidence="2">
    <location>
        <begin position="1"/>
        <end position="66"/>
    </location>
</feature>
<dbReference type="GO" id="GO:0033842">
    <property type="term" value="F:N-acetyl-beta-glucosaminyl-derivative 4-beta-N-acetylgalactosaminyltransferase activity"/>
    <property type="evidence" value="ECO:0007669"/>
    <property type="project" value="TreeGrafter"/>
</dbReference>
<dbReference type="Proteomes" id="UP000719412">
    <property type="component" value="Unassembled WGS sequence"/>
</dbReference>
<gene>
    <name evidence="3" type="ORF">GEV33_000203</name>
</gene>
<reference evidence="3" key="2">
    <citation type="submission" date="2021-08" db="EMBL/GenBank/DDBJ databases">
        <authorList>
            <person name="Eriksson T."/>
        </authorList>
    </citation>
    <scope>NUCLEOTIDE SEQUENCE</scope>
    <source>
        <strain evidence="3">Stoneville</strain>
        <tissue evidence="3">Whole head</tissue>
    </source>
</reference>
<evidence type="ECO:0000313" key="4">
    <source>
        <dbReference type="Proteomes" id="UP000719412"/>
    </source>
</evidence>
<dbReference type="InterPro" id="IPR027995">
    <property type="entry name" value="Galactosyl_T_N"/>
</dbReference>
<dbReference type="GO" id="GO:0005975">
    <property type="term" value="P:carbohydrate metabolic process"/>
    <property type="evidence" value="ECO:0007669"/>
    <property type="project" value="InterPro"/>
</dbReference>
<dbReference type="Pfam" id="PF13733">
    <property type="entry name" value="Glyco_transf_7N"/>
    <property type="match status" value="1"/>
</dbReference>
<evidence type="ECO:0000259" key="2">
    <source>
        <dbReference type="Pfam" id="PF13733"/>
    </source>
</evidence>
<evidence type="ECO:0000313" key="3">
    <source>
        <dbReference type="EMBL" id="KAH0822588.1"/>
    </source>
</evidence>
<sequence>MHPFLRRQQLDYTIFIVEQDGDGPFNRAMLMNVGFKEALKSRNFDCFIFHDIDLLPEDDRNLYTCPPGQPRHMSVAVDIFKYRSVGPRAFSRFLIDAFFFFRIDPIFFPLISFSFLRLSLCFF</sequence>
<dbReference type="AlphaFoldDB" id="A0A8J6HZY5"/>
<dbReference type="Gene3D" id="3.90.550.10">
    <property type="entry name" value="Spore Coat Polysaccharide Biosynthesis Protein SpsA, Chain A"/>
    <property type="match status" value="1"/>
</dbReference>
<dbReference type="SUPFAM" id="SSF53448">
    <property type="entry name" value="Nucleotide-diphospho-sugar transferases"/>
    <property type="match status" value="1"/>
</dbReference>
<dbReference type="InterPro" id="IPR003859">
    <property type="entry name" value="Galactosyl_T"/>
</dbReference>
<dbReference type="PRINTS" id="PR02050">
    <property type="entry name" value="B14GALTRFASE"/>
</dbReference>
<dbReference type="GO" id="GO:0005794">
    <property type="term" value="C:Golgi apparatus"/>
    <property type="evidence" value="ECO:0007669"/>
    <property type="project" value="TreeGrafter"/>
</dbReference>
<dbReference type="GO" id="GO:0006688">
    <property type="term" value="P:glycosphingolipid biosynthetic process"/>
    <property type="evidence" value="ECO:0007669"/>
    <property type="project" value="TreeGrafter"/>
</dbReference>
<evidence type="ECO:0000256" key="1">
    <source>
        <dbReference type="SAM" id="Phobius"/>
    </source>
</evidence>
<comment type="caution">
    <text evidence="3">The sequence shown here is derived from an EMBL/GenBank/DDBJ whole genome shotgun (WGS) entry which is preliminary data.</text>
</comment>
<keyword evidence="1" id="KW-0472">Membrane</keyword>
<feature type="transmembrane region" description="Helical" evidence="1">
    <location>
        <begin position="93"/>
        <end position="116"/>
    </location>
</feature>
<protein>
    <recommendedName>
        <fullName evidence="2">Galactosyltransferase N-terminal domain-containing protein</fullName>
    </recommendedName>
</protein>
<keyword evidence="1" id="KW-1133">Transmembrane helix</keyword>
<dbReference type="GO" id="GO:0008378">
    <property type="term" value="F:galactosyltransferase activity"/>
    <property type="evidence" value="ECO:0007669"/>
    <property type="project" value="TreeGrafter"/>
</dbReference>
<keyword evidence="1" id="KW-0812">Transmembrane</keyword>
<name>A0A8J6HZY5_TENMO</name>
<dbReference type="InterPro" id="IPR029044">
    <property type="entry name" value="Nucleotide-diphossugar_trans"/>
</dbReference>
<proteinExistence type="predicted"/>
<reference evidence="3" key="1">
    <citation type="journal article" date="2020" name="J Insects Food Feed">
        <title>The yellow mealworm (Tenebrio molitor) genome: a resource for the emerging insects as food and feed industry.</title>
        <authorList>
            <person name="Eriksson T."/>
            <person name="Andere A."/>
            <person name="Kelstrup H."/>
            <person name="Emery V."/>
            <person name="Picard C."/>
        </authorList>
    </citation>
    <scope>NUCLEOTIDE SEQUENCE</scope>
    <source>
        <strain evidence="3">Stoneville</strain>
        <tissue evidence="3">Whole head</tissue>
    </source>
</reference>
<accession>A0A8J6HZY5</accession>
<dbReference type="EMBL" id="JABDTM020000906">
    <property type="protein sequence ID" value="KAH0822588.1"/>
    <property type="molecule type" value="Genomic_DNA"/>
</dbReference>